<evidence type="ECO:0000256" key="3">
    <source>
        <dbReference type="SAM" id="SignalP"/>
    </source>
</evidence>
<dbReference type="InterPro" id="IPR001611">
    <property type="entry name" value="Leu-rich_rpt"/>
</dbReference>
<feature type="domain" description="Leucine-rich repeat-containing N-terminal plant-type" evidence="4">
    <location>
        <begin position="30"/>
        <end position="74"/>
    </location>
</feature>
<dbReference type="PRINTS" id="PR00019">
    <property type="entry name" value="LEURICHRPT"/>
</dbReference>
<keyword evidence="2" id="KW-0677">Repeat</keyword>
<proteinExistence type="predicted"/>
<dbReference type="SUPFAM" id="SSF52058">
    <property type="entry name" value="L domain-like"/>
    <property type="match status" value="1"/>
</dbReference>
<keyword evidence="3" id="KW-0732">Signal</keyword>
<evidence type="ECO:0000256" key="1">
    <source>
        <dbReference type="ARBA" id="ARBA00022614"/>
    </source>
</evidence>
<keyword evidence="5" id="KW-0808">Transferase</keyword>
<dbReference type="PROSITE" id="PS51450">
    <property type="entry name" value="LRR"/>
    <property type="match status" value="1"/>
</dbReference>
<comment type="caution">
    <text evidence="5">The sequence shown here is derived from an EMBL/GenBank/DDBJ whole genome shotgun (WGS) entry which is preliminary data.</text>
</comment>
<evidence type="ECO:0000313" key="6">
    <source>
        <dbReference type="Proteomes" id="UP000265566"/>
    </source>
</evidence>
<keyword evidence="5" id="KW-0723">Serine/threonine-protein kinase</keyword>
<dbReference type="InterPro" id="IPR013210">
    <property type="entry name" value="LRR_N_plant-typ"/>
</dbReference>
<accession>A0A396HZW0</accession>
<dbReference type="PANTHER" id="PTHR48058">
    <property type="entry name" value="LRR RECEPTOR-LIKE SERINE/THREONINE-PROTEIN KINASE FLS2-RELATED"/>
    <property type="match status" value="1"/>
</dbReference>
<dbReference type="AlphaFoldDB" id="A0A396HZW0"/>
<dbReference type="OMA" id="CVENERM"/>
<evidence type="ECO:0000259" key="4">
    <source>
        <dbReference type="Pfam" id="PF08263"/>
    </source>
</evidence>
<dbReference type="EC" id="2.7.11.1" evidence="5"/>
<dbReference type="GO" id="GO:0004674">
    <property type="term" value="F:protein serine/threonine kinase activity"/>
    <property type="evidence" value="ECO:0007669"/>
    <property type="project" value="UniProtKB-KW"/>
</dbReference>
<evidence type="ECO:0000313" key="5">
    <source>
        <dbReference type="EMBL" id="RHN58859.1"/>
    </source>
</evidence>
<dbReference type="Pfam" id="PF08263">
    <property type="entry name" value="LRRNT_2"/>
    <property type="match status" value="1"/>
</dbReference>
<protein>
    <submittedName>
        <fullName evidence="5">Putative non-specific serine/threonine protein kinase</fullName>
        <ecNumber evidence="5">2.7.11.1</ecNumber>
    </submittedName>
</protein>
<evidence type="ECO:0000256" key="2">
    <source>
        <dbReference type="ARBA" id="ARBA00022737"/>
    </source>
</evidence>
<feature type="signal peptide" evidence="3">
    <location>
        <begin position="1"/>
        <end position="26"/>
    </location>
</feature>
<dbReference type="EMBL" id="PSQE01000004">
    <property type="protein sequence ID" value="RHN58859.1"/>
    <property type="molecule type" value="Genomic_DNA"/>
</dbReference>
<feature type="chain" id="PRO_5017393308" evidence="3">
    <location>
        <begin position="27"/>
        <end position="241"/>
    </location>
</feature>
<organism evidence="5 6">
    <name type="scientific">Medicago truncatula</name>
    <name type="common">Barrel medic</name>
    <name type="synonym">Medicago tribuloides</name>
    <dbReference type="NCBI Taxonomy" id="3880"/>
    <lineage>
        <taxon>Eukaryota</taxon>
        <taxon>Viridiplantae</taxon>
        <taxon>Streptophyta</taxon>
        <taxon>Embryophyta</taxon>
        <taxon>Tracheophyta</taxon>
        <taxon>Spermatophyta</taxon>
        <taxon>Magnoliopsida</taxon>
        <taxon>eudicotyledons</taxon>
        <taxon>Gunneridae</taxon>
        <taxon>Pentapetalae</taxon>
        <taxon>rosids</taxon>
        <taxon>fabids</taxon>
        <taxon>Fabales</taxon>
        <taxon>Fabaceae</taxon>
        <taxon>Papilionoideae</taxon>
        <taxon>50 kb inversion clade</taxon>
        <taxon>NPAAA clade</taxon>
        <taxon>Hologalegina</taxon>
        <taxon>IRL clade</taxon>
        <taxon>Trifolieae</taxon>
        <taxon>Medicago</taxon>
    </lineage>
</organism>
<name>A0A396HZW0_MEDTR</name>
<gene>
    <name evidence="5" type="ORF">MtrunA17_Chr4g0006951</name>
</gene>
<dbReference type="Pfam" id="PF13855">
    <property type="entry name" value="LRR_8"/>
    <property type="match status" value="1"/>
</dbReference>
<reference evidence="6" key="1">
    <citation type="journal article" date="2018" name="Nat. Plants">
        <title>Whole-genome landscape of Medicago truncatula symbiotic genes.</title>
        <authorList>
            <person name="Pecrix Y."/>
            <person name="Staton S.E."/>
            <person name="Sallet E."/>
            <person name="Lelandais-Briere C."/>
            <person name="Moreau S."/>
            <person name="Carrere S."/>
            <person name="Blein T."/>
            <person name="Jardinaud M.F."/>
            <person name="Latrasse D."/>
            <person name="Zouine M."/>
            <person name="Zahm M."/>
            <person name="Kreplak J."/>
            <person name="Mayjonade B."/>
            <person name="Satge C."/>
            <person name="Perez M."/>
            <person name="Cauet S."/>
            <person name="Marande W."/>
            <person name="Chantry-Darmon C."/>
            <person name="Lopez-Roques C."/>
            <person name="Bouchez O."/>
            <person name="Berard A."/>
            <person name="Debelle F."/>
            <person name="Munos S."/>
            <person name="Bendahmane A."/>
            <person name="Berges H."/>
            <person name="Niebel A."/>
            <person name="Buitink J."/>
            <person name="Frugier F."/>
            <person name="Benhamed M."/>
            <person name="Crespi M."/>
            <person name="Gouzy J."/>
            <person name="Gamas P."/>
        </authorList>
    </citation>
    <scope>NUCLEOTIDE SEQUENCE [LARGE SCALE GENOMIC DNA]</scope>
    <source>
        <strain evidence="6">cv. Jemalong A17</strain>
    </source>
</reference>
<keyword evidence="5" id="KW-0418">Kinase</keyword>
<sequence length="241" mass="27629">MKLGLIISSLFYFMTLMLIQNEGCNGCVENERMGLLEIKKYIVSQVEYYNKELSSWVDDRDHSNCCSWKRVKCSNFSSGHITKLSIQGLLFATPHPNMLNISLFRPFEELRLLDLSLNGFRGWIGNKGFPRLKKLETLDLTNNNLKGSILSSLNGLTALKTLKLSYNSIYNNYPTQGTLSFCNLFRLNCTFPPYLLLIWRFCTPSFANFILFKIIIKREENGLKIGCKIAQKKRGSAKSHN</sequence>
<dbReference type="Gene3D" id="3.80.10.10">
    <property type="entry name" value="Ribonuclease Inhibitor"/>
    <property type="match status" value="1"/>
</dbReference>
<dbReference type="PANTHER" id="PTHR48058:SF28">
    <property type="entry name" value="OS04G0122000 PROTEIN"/>
    <property type="match status" value="1"/>
</dbReference>
<dbReference type="Proteomes" id="UP000265566">
    <property type="component" value="Chromosome 4"/>
</dbReference>
<dbReference type="InterPro" id="IPR032675">
    <property type="entry name" value="LRR_dom_sf"/>
</dbReference>
<dbReference type="Gramene" id="rna20813">
    <property type="protein sequence ID" value="RHN58859.1"/>
    <property type="gene ID" value="gene20813"/>
</dbReference>
<keyword evidence="1" id="KW-0433">Leucine-rich repeat</keyword>